<feature type="region of interest" description="Disordered" evidence="1">
    <location>
        <begin position="1218"/>
        <end position="1309"/>
    </location>
</feature>
<name>A0A9W8TJ28_9PEZI</name>
<feature type="compositionally biased region" description="Low complexity" evidence="1">
    <location>
        <begin position="1294"/>
        <end position="1303"/>
    </location>
</feature>
<sequence length="1420" mass="155970">MPRGRKRAGTPIERGSKQARHEDEPMSETGISNGESADVGGSGGEETPKPKTRTRKTPKKLAGNTPIPSSQASGKTTGRKRGRPRKVPLPEQSNPQTGVSPQITHASILGPPALDTNTHRGSRHSLPTTGEETYNSHIDGENIDPTPNPVRQGTGTTPVPRSPSQDRTTVDGHSVSPTSSNQLAAENDDLMLMSDDYGGAEPQSDSHSTEDEDGITHHGQDTIAIADASDFSMIAVESLPSFQASFRASLQEDTTKLAPDYQEMGEQTSHIINQTLESLRHSLRSQIEGDSQAAEVQADIGKPEDRIEDREEVRERIQEESSMTTNHEERRGFFSSPRRSKHIPLSRHVFVGRGNVDDSFSTIPDSILHAATPGRLPPKATDLEQMSQAEQADTYNDSFSEIPEAILEAATPRRARRGKPSPRMSIERNEDTLQTTHPPGRRSSPDYGSNRLPTPEETSSSNAGSRKAQEEDTGAGPEYQEHPGLVNNTDVPSSPPIRTRPRALDFGHSKLQTELNTVQGRRSSSSQRQLFDKIAPTQLHSLEAPHRSSRPSLSPIVRVGRTLQNVMSDHSSPDTREANLGSPFRGSASSDHPHQSLVPASSSPSVRAQKASHLGRSFRSSLGQPLGRASYIADETAHSVMSEDGIGSRTGYPNNATTHQPPETLSLPPAAFKSRSTEQGTMGMDGETQRVAQSSYFQQPSQEHSLSQITNAQEPDITQVRSIGTDNVPSADTYAHIEQRQTVGDEPRQEIDEENDMFEVHAGGDESEGDELDVWDIEASRMSPTKPESPRNTANLSTKRDAPSSRRSKVPSPWRRNNRRLIYKDDIASSSQIEIEESSQSETEQSPPVPPAQRQPEPRPRPGASPRAADAEPLQQSPISKDINMLENVASPSPIQDDLGEHVGLADSDELDDVAENEAPAVFEQIQWSPEPVREESEHQERDQLEARGIPPAHEASMDMSEYSLVAQQAKKTPQEQKKPPPSKPGFFGSFDILSFFSSPAVIPTDKSGPKPPEPTNKDKISPPKMGNTQQKEPLKGFWSTGLFPAMPHQEAPPSFAQRPNPSSPRTTLHSTDTVADTYEPSSSIPASPTPSRSASAAPSTPERQAFPPIEQKRNFTPRPGQSGSSLFALSQANAVVIPDGVNSDTEGYSEEQESSALTETSEYERVPPREKPSRWDRNLSPTKSSFRSPLKPTTPGRVVAFLNSALSPLIQAQAQARDTIQTSTSAHNAISQGPLLRPTVEGKENQPHPHHSHTQQNKRANNDSSSDIETNLKRPRASASSQDHHHHPPPPQQQQQQPSQPSTIPTLNPAMKTTFALSQTEWTRQHWCRLDEILQLRRRDHLRFQQTCPLPPRDKRNSSAILGNEIFSEDSQLILETWHLEIVEAFKLEVGGWDEVVLAKRLFALIIGEEQRRRARAVR</sequence>
<feature type="compositionally biased region" description="Polar residues" evidence="1">
    <location>
        <begin position="175"/>
        <end position="184"/>
    </location>
</feature>
<feature type="compositionally biased region" description="Polar residues" evidence="1">
    <location>
        <begin position="1218"/>
        <end position="1232"/>
    </location>
</feature>
<evidence type="ECO:0000256" key="1">
    <source>
        <dbReference type="SAM" id="MobiDB-lite"/>
    </source>
</evidence>
<feature type="region of interest" description="Disordered" evidence="1">
    <location>
        <begin position="759"/>
        <end position="1195"/>
    </location>
</feature>
<feature type="compositionally biased region" description="Low complexity" evidence="1">
    <location>
        <begin position="1081"/>
        <end position="1102"/>
    </location>
</feature>
<proteinExistence type="predicted"/>
<feature type="region of interest" description="Disordered" evidence="1">
    <location>
        <begin position="567"/>
        <end position="623"/>
    </location>
</feature>
<feature type="compositionally biased region" description="Polar residues" evidence="1">
    <location>
        <begin position="1058"/>
        <end position="1075"/>
    </location>
</feature>
<feature type="region of interest" description="Disordered" evidence="1">
    <location>
        <begin position="643"/>
        <end position="669"/>
    </location>
</feature>
<feature type="region of interest" description="Disordered" evidence="1">
    <location>
        <begin position="368"/>
        <end position="509"/>
    </location>
</feature>
<evidence type="ECO:0000313" key="3">
    <source>
        <dbReference type="Proteomes" id="UP001148614"/>
    </source>
</evidence>
<dbReference type="EMBL" id="JANPWZ010002304">
    <property type="protein sequence ID" value="KAJ3560146.1"/>
    <property type="molecule type" value="Genomic_DNA"/>
</dbReference>
<reference evidence="2" key="1">
    <citation type="submission" date="2022-07" db="EMBL/GenBank/DDBJ databases">
        <title>Genome Sequence of Xylaria arbuscula.</title>
        <authorList>
            <person name="Buettner E."/>
        </authorList>
    </citation>
    <scope>NUCLEOTIDE SEQUENCE</scope>
    <source>
        <strain evidence="2">VT107</strain>
    </source>
</reference>
<feature type="region of interest" description="Disordered" evidence="1">
    <location>
        <begin position="290"/>
        <end position="339"/>
    </location>
</feature>
<feature type="compositionally biased region" description="Acidic residues" evidence="1">
    <location>
        <begin position="765"/>
        <end position="776"/>
    </location>
</feature>
<feature type="compositionally biased region" description="Polar residues" evidence="1">
    <location>
        <begin position="91"/>
        <end position="105"/>
    </location>
</feature>
<feature type="compositionally biased region" description="Basic and acidic residues" evidence="1">
    <location>
        <begin position="301"/>
        <end position="319"/>
    </location>
</feature>
<feature type="compositionally biased region" description="Basic residues" evidence="1">
    <location>
        <begin position="77"/>
        <end position="86"/>
    </location>
</feature>
<feature type="compositionally biased region" description="Basic residues" evidence="1">
    <location>
        <begin position="50"/>
        <end position="59"/>
    </location>
</feature>
<feature type="compositionally biased region" description="Polar residues" evidence="1">
    <location>
        <begin position="1255"/>
        <end position="1270"/>
    </location>
</feature>
<organism evidence="2 3">
    <name type="scientific">Xylaria arbuscula</name>
    <dbReference type="NCBI Taxonomy" id="114810"/>
    <lineage>
        <taxon>Eukaryota</taxon>
        <taxon>Fungi</taxon>
        <taxon>Dikarya</taxon>
        <taxon>Ascomycota</taxon>
        <taxon>Pezizomycotina</taxon>
        <taxon>Sordariomycetes</taxon>
        <taxon>Xylariomycetidae</taxon>
        <taxon>Xylariales</taxon>
        <taxon>Xylariaceae</taxon>
        <taxon>Xylaria</taxon>
    </lineage>
</organism>
<accession>A0A9W8TJ28</accession>
<feature type="compositionally biased region" description="Polar residues" evidence="1">
    <location>
        <begin position="149"/>
        <end position="167"/>
    </location>
</feature>
<keyword evidence="3" id="KW-1185">Reference proteome</keyword>
<comment type="caution">
    <text evidence="2">The sequence shown here is derived from an EMBL/GenBank/DDBJ whole genome shotgun (WGS) entry which is preliminary data.</text>
</comment>
<feature type="compositionally biased region" description="Acidic residues" evidence="1">
    <location>
        <begin position="907"/>
        <end position="916"/>
    </location>
</feature>
<protein>
    <submittedName>
        <fullName evidence="2">Uncharacterized protein</fullName>
    </submittedName>
</protein>
<feature type="compositionally biased region" description="Polar residues" evidence="1">
    <location>
        <begin position="125"/>
        <end position="136"/>
    </location>
</feature>
<dbReference type="VEuPathDB" id="FungiDB:F4678DRAFT_102576"/>
<feature type="compositionally biased region" description="Polar residues" evidence="1">
    <location>
        <begin position="651"/>
        <end position="663"/>
    </location>
</feature>
<feature type="compositionally biased region" description="Basic and acidic residues" evidence="1">
    <location>
        <begin position="14"/>
        <end position="24"/>
    </location>
</feature>
<feature type="region of interest" description="Disordered" evidence="1">
    <location>
        <begin position="1"/>
        <end position="217"/>
    </location>
</feature>
<feature type="region of interest" description="Disordered" evidence="1">
    <location>
        <begin position="537"/>
        <end position="556"/>
    </location>
</feature>
<evidence type="ECO:0000313" key="2">
    <source>
        <dbReference type="EMBL" id="KAJ3560146.1"/>
    </source>
</evidence>
<feature type="compositionally biased region" description="Basic and acidic residues" evidence="1">
    <location>
        <begin position="1163"/>
        <end position="1178"/>
    </location>
</feature>
<feature type="compositionally biased region" description="Basic and acidic residues" evidence="1">
    <location>
        <begin position="932"/>
        <end position="946"/>
    </location>
</feature>
<dbReference type="Proteomes" id="UP001148614">
    <property type="component" value="Unassembled WGS sequence"/>
</dbReference>
<gene>
    <name evidence="2" type="ORF">NPX13_g9408</name>
</gene>
<feature type="compositionally biased region" description="Polar residues" evidence="1">
    <location>
        <begin position="384"/>
        <end position="399"/>
    </location>
</feature>
<feature type="compositionally biased region" description="Polar residues" evidence="1">
    <location>
        <begin position="1120"/>
        <end position="1134"/>
    </location>
</feature>